<dbReference type="OrthoDB" id="329835at2759"/>
<dbReference type="PANTHER" id="PTHR43775:SF29">
    <property type="entry name" value="ASPERFURANONE POLYKETIDE SYNTHASE AFOG-RELATED"/>
    <property type="match status" value="1"/>
</dbReference>
<dbReference type="GO" id="GO:0006633">
    <property type="term" value="P:fatty acid biosynthetic process"/>
    <property type="evidence" value="ECO:0007669"/>
    <property type="project" value="TreeGrafter"/>
</dbReference>
<dbReference type="SUPFAM" id="SSF51735">
    <property type="entry name" value="NAD(P)-binding Rossmann-fold domains"/>
    <property type="match status" value="1"/>
</dbReference>
<dbReference type="InterPro" id="IPR050091">
    <property type="entry name" value="PKS_NRPS_Biosynth_Enz"/>
</dbReference>
<sequence>MVLKDSVFENMSYADFSAPLATKVQGSWNLHSLLPSDLDFFIMFSSLAGIIGSGGQANYDACNTHQDALAHYRMRLGQKGVSLDLGAMLSEGYVAHAPEIMERLARVEGIQPSEAFRRPTASRNDSKINAMSAYSK</sequence>
<feature type="region of interest" description="Disordered" evidence="1">
    <location>
        <begin position="115"/>
        <end position="136"/>
    </location>
</feature>
<evidence type="ECO:0000259" key="2">
    <source>
        <dbReference type="SMART" id="SM00822"/>
    </source>
</evidence>
<dbReference type="SMART" id="SM00822">
    <property type="entry name" value="PKS_KR"/>
    <property type="match status" value="1"/>
</dbReference>
<name>A0A6A6Y4M8_9PEZI</name>
<gene>
    <name evidence="3 5" type="ORF">BDZ99DRAFT_527075</name>
</gene>
<dbReference type="GO" id="GO:0004312">
    <property type="term" value="F:fatty acid synthase activity"/>
    <property type="evidence" value="ECO:0007669"/>
    <property type="project" value="TreeGrafter"/>
</dbReference>
<feature type="compositionally biased region" description="Polar residues" evidence="1">
    <location>
        <begin position="121"/>
        <end position="136"/>
    </location>
</feature>
<dbReference type="AlphaFoldDB" id="A0A6A6Y4M8"/>
<reference evidence="5" key="3">
    <citation type="submission" date="2025-04" db="UniProtKB">
        <authorList>
            <consortium name="RefSeq"/>
        </authorList>
    </citation>
    <scope>IDENTIFICATION</scope>
    <source>
        <strain evidence="5">CBS 304.34</strain>
    </source>
</reference>
<dbReference type="RefSeq" id="XP_033569948.1">
    <property type="nucleotide sequence ID" value="XM_033726202.1"/>
</dbReference>
<reference evidence="5" key="2">
    <citation type="submission" date="2020-04" db="EMBL/GenBank/DDBJ databases">
        <authorList>
            <consortium name="NCBI Genome Project"/>
        </authorList>
    </citation>
    <scope>NUCLEOTIDE SEQUENCE</scope>
    <source>
        <strain evidence="5">CBS 304.34</strain>
    </source>
</reference>
<dbReference type="GeneID" id="54467095"/>
<evidence type="ECO:0000313" key="3">
    <source>
        <dbReference type="EMBL" id="KAF2802984.1"/>
    </source>
</evidence>
<dbReference type="Gene3D" id="3.40.50.720">
    <property type="entry name" value="NAD(P)-binding Rossmann-like Domain"/>
    <property type="match status" value="1"/>
</dbReference>
<dbReference type="InterPro" id="IPR036291">
    <property type="entry name" value="NAD(P)-bd_dom_sf"/>
</dbReference>
<dbReference type="InterPro" id="IPR057326">
    <property type="entry name" value="KR_dom"/>
</dbReference>
<dbReference type="GO" id="GO:0044550">
    <property type="term" value="P:secondary metabolite biosynthetic process"/>
    <property type="evidence" value="ECO:0007669"/>
    <property type="project" value="TreeGrafter"/>
</dbReference>
<reference evidence="3 5" key="1">
    <citation type="journal article" date="2020" name="Stud. Mycol.">
        <title>101 Dothideomycetes genomes: a test case for predicting lifestyles and emergence of pathogens.</title>
        <authorList>
            <person name="Haridas S."/>
            <person name="Albert R."/>
            <person name="Binder M."/>
            <person name="Bloem J."/>
            <person name="Labutti K."/>
            <person name="Salamov A."/>
            <person name="Andreopoulos B."/>
            <person name="Baker S."/>
            <person name="Barry K."/>
            <person name="Bills G."/>
            <person name="Bluhm B."/>
            <person name="Cannon C."/>
            <person name="Castanera R."/>
            <person name="Culley D."/>
            <person name="Daum C."/>
            <person name="Ezra D."/>
            <person name="Gonzalez J."/>
            <person name="Henrissat B."/>
            <person name="Kuo A."/>
            <person name="Liang C."/>
            <person name="Lipzen A."/>
            <person name="Lutzoni F."/>
            <person name="Magnuson J."/>
            <person name="Mondo S."/>
            <person name="Nolan M."/>
            <person name="Ohm R."/>
            <person name="Pangilinan J."/>
            <person name="Park H.-J."/>
            <person name="Ramirez L."/>
            <person name="Alfaro M."/>
            <person name="Sun H."/>
            <person name="Tritt A."/>
            <person name="Yoshinaga Y."/>
            <person name="Zwiers L.-H."/>
            <person name="Turgeon B."/>
            <person name="Goodwin S."/>
            <person name="Spatafora J."/>
            <person name="Crous P."/>
            <person name="Grigoriev I."/>
        </authorList>
    </citation>
    <scope>NUCLEOTIDE SEQUENCE</scope>
    <source>
        <strain evidence="3 5">CBS 304.34</strain>
    </source>
</reference>
<dbReference type="InterPro" id="IPR013968">
    <property type="entry name" value="PKS_KR"/>
</dbReference>
<proteinExistence type="predicted"/>
<evidence type="ECO:0000313" key="5">
    <source>
        <dbReference type="RefSeq" id="XP_033569948.1"/>
    </source>
</evidence>
<dbReference type="Proteomes" id="UP000504636">
    <property type="component" value="Unplaced"/>
</dbReference>
<evidence type="ECO:0000313" key="4">
    <source>
        <dbReference type="Proteomes" id="UP000504636"/>
    </source>
</evidence>
<dbReference type="EMBL" id="MU003720">
    <property type="protein sequence ID" value="KAF2802984.1"/>
    <property type="molecule type" value="Genomic_DNA"/>
</dbReference>
<accession>A0A6A6Y4M8</accession>
<feature type="domain" description="Ketoreductase" evidence="2">
    <location>
        <begin position="6"/>
        <end position="92"/>
    </location>
</feature>
<protein>
    <submittedName>
        <fullName evidence="3 5">KR-domain-containing protein</fullName>
    </submittedName>
</protein>
<evidence type="ECO:0000256" key="1">
    <source>
        <dbReference type="SAM" id="MobiDB-lite"/>
    </source>
</evidence>
<dbReference type="PANTHER" id="PTHR43775">
    <property type="entry name" value="FATTY ACID SYNTHASE"/>
    <property type="match status" value="1"/>
</dbReference>
<dbReference type="Pfam" id="PF08659">
    <property type="entry name" value="KR"/>
    <property type="match status" value="1"/>
</dbReference>
<keyword evidence="4" id="KW-1185">Reference proteome</keyword>
<organism evidence="3">
    <name type="scientific">Mytilinidion resinicola</name>
    <dbReference type="NCBI Taxonomy" id="574789"/>
    <lineage>
        <taxon>Eukaryota</taxon>
        <taxon>Fungi</taxon>
        <taxon>Dikarya</taxon>
        <taxon>Ascomycota</taxon>
        <taxon>Pezizomycotina</taxon>
        <taxon>Dothideomycetes</taxon>
        <taxon>Pleosporomycetidae</taxon>
        <taxon>Mytilinidiales</taxon>
        <taxon>Mytilinidiaceae</taxon>
        <taxon>Mytilinidion</taxon>
    </lineage>
</organism>